<keyword evidence="6" id="KW-1185">Reference proteome</keyword>
<evidence type="ECO:0000256" key="1">
    <source>
        <dbReference type="PIRSR" id="PIRSR637460-1"/>
    </source>
</evidence>
<evidence type="ECO:0000256" key="2">
    <source>
        <dbReference type="PIRSR" id="PIRSR637460-2"/>
    </source>
</evidence>
<evidence type="ECO:0000259" key="4">
    <source>
        <dbReference type="Pfam" id="PF13472"/>
    </source>
</evidence>
<dbReference type="InterPro" id="IPR013830">
    <property type="entry name" value="SGNH_hydro"/>
</dbReference>
<feature type="active site" description="Nucleophile" evidence="1">
    <location>
        <position position="56"/>
    </location>
</feature>
<feature type="signal peptide" evidence="3">
    <location>
        <begin position="1"/>
        <end position="29"/>
    </location>
</feature>
<evidence type="ECO:0000313" key="6">
    <source>
        <dbReference type="Proteomes" id="UP000245507"/>
    </source>
</evidence>
<name>A0A316TYF3_9ACTN</name>
<feature type="chain" id="PRO_5038982389" evidence="3">
    <location>
        <begin position="30"/>
        <end position="305"/>
    </location>
</feature>
<organism evidence="5 6">
    <name type="scientific">Nocardioides silvaticus</name>
    <dbReference type="NCBI Taxonomy" id="2201891"/>
    <lineage>
        <taxon>Bacteria</taxon>
        <taxon>Bacillati</taxon>
        <taxon>Actinomycetota</taxon>
        <taxon>Actinomycetes</taxon>
        <taxon>Propionibacteriales</taxon>
        <taxon>Nocardioidaceae</taxon>
        <taxon>Nocardioides</taxon>
    </lineage>
</organism>
<keyword evidence="2" id="KW-1015">Disulfide bond</keyword>
<feature type="disulfide bond" evidence="2">
    <location>
        <begin position="153"/>
        <end position="165"/>
    </location>
</feature>
<feature type="active site" evidence="1">
    <location>
        <position position="286"/>
    </location>
</feature>
<evidence type="ECO:0000313" key="5">
    <source>
        <dbReference type="EMBL" id="PWN04896.1"/>
    </source>
</evidence>
<accession>A0A316TYF3</accession>
<sequence>MGPGRRVRFVKQRCALVVALLAAVVGLTACEADNPARDARAWVVEKGDKYVALGDSYTAAPQTGDNADRSGCQNTRVNYPHRVAEAIGLELLDNSCNGASTGSLTNAQQIPSIVPGQRRENPPQLDAIDDDTDLVTMRLGANDYGLFARIIQCARNFEGESGSPCSDLDASGDNSLDNRLPDVRANLDAALAEIEERAPDATVVVLGYPHVAPDEGTCDLLPVPDDDYDYVRRIIEGLNTALEGAAEEAGVTYIDMYAVSEGHDICGEQPWVAGAPIRPNGATAWHPYAAESQAAAELILEALES</sequence>
<feature type="disulfide bond" evidence="2">
    <location>
        <begin position="72"/>
        <end position="96"/>
    </location>
</feature>
<dbReference type="PANTHER" id="PTHR37981:SF1">
    <property type="entry name" value="SGNH HYDROLASE-TYPE ESTERASE DOMAIN-CONTAINING PROTEIN"/>
    <property type="match status" value="1"/>
</dbReference>
<gene>
    <name evidence="5" type="ORF">DJ010_04665</name>
</gene>
<protein>
    <submittedName>
        <fullName evidence="5">GDSL family lipase</fullName>
    </submittedName>
</protein>
<dbReference type="InterPro" id="IPR037460">
    <property type="entry name" value="SEST-like"/>
</dbReference>
<feature type="domain" description="SGNH hydrolase-type esterase" evidence="4">
    <location>
        <begin position="52"/>
        <end position="280"/>
    </location>
</feature>
<dbReference type="PANTHER" id="PTHR37981">
    <property type="entry name" value="LIPASE 2"/>
    <property type="match status" value="1"/>
</dbReference>
<dbReference type="GO" id="GO:0019433">
    <property type="term" value="P:triglyceride catabolic process"/>
    <property type="evidence" value="ECO:0007669"/>
    <property type="project" value="TreeGrafter"/>
</dbReference>
<dbReference type="InterPro" id="IPR036514">
    <property type="entry name" value="SGNH_hydro_sf"/>
</dbReference>
<dbReference type="Proteomes" id="UP000245507">
    <property type="component" value="Unassembled WGS sequence"/>
</dbReference>
<dbReference type="Gene3D" id="3.40.50.1110">
    <property type="entry name" value="SGNH hydrolase"/>
    <property type="match status" value="1"/>
</dbReference>
<dbReference type="EMBL" id="QGDD01000001">
    <property type="protein sequence ID" value="PWN04896.1"/>
    <property type="molecule type" value="Genomic_DNA"/>
</dbReference>
<dbReference type="GO" id="GO:0004806">
    <property type="term" value="F:triacylglycerol lipase activity"/>
    <property type="evidence" value="ECO:0007669"/>
    <property type="project" value="TreeGrafter"/>
</dbReference>
<feature type="disulfide bond" evidence="2">
    <location>
        <begin position="218"/>
        <end position="266"/>
    </location>
</feature>
<dbReference type="AlphaFoldDB" id="A0A316TYF3"/>
<proteinExistence type="predicted"/>
<reference evidence="5 6" key="1">
    <citation type="submission" date="2018-05" db="EMBL/GenBank/DDBJ databases">
        <title>Nocardioides silvaticus genome.</title>
        <authorList>
            <person name="Li C."/>
            <person name="Wang G."/>
        </authorList>
    </citation>
    <scope>NUCLEOTIDE SEQUENCE [LARGE SCALE GENOMIC DNA]</scope>
    <source>
        <strain evidence="5 6">CCTCC AB 2018079</strain>
    </source>
</reference>
<dbReference type="PROSITE" id="PS51257">
    <property type="entry name" value="PROKAR_LIPOPROTEIN"/>
    <property type="match status" value="1"/>
</dbReference>
<dbReference type="CDD" id="cd01823">
    <property type="entry name" value="SEST_like"/>
    <property type="match status" value="1"/>
</dbReference>
<dbReference type="SUPFAM" id="SSF52266">
    <property type="entry name" value="SGNH hydrolase"/>
    <property type="match status" value="1"/>
</dbReference>
<comment type="caution">
    <text evidence="5">The sequence shown here is derived from an EMBL/GenBank/DDBJ whole genome shotgun (WGS) entry which is preliminary data.</text>
</comment>
<dbReference type="Pfam" id="PF13472">
    <property type="entry name" value="Lipase_GDSL_2"/>
    <property type="match status" value="1"/>
</dbReference>
<evidence type="ECO:0000256" key="3">
    <source>
        <dbReference type="SAM" id="SignalP"/>
    </source>
</evidence>
<keyword evidence="3" id="KW-0732">Signal</keyword>